<dbReference type="InterPro" id="IPR036318">
    <property type="entry name" value="FAD-bd_PCMH-like_sf"/>
</dbReference>
<keyword evidence="1" id="KW-0560">Oxidoreductase</keyword>
<dbReference type="AlphaFoldDB" id="A0A4R2TJY8"/>
<dbReference type="Pfam" id="PF01565">
    <property type="entry name" value="FAD_binding_4"/>
    <property type="match status" value="1"/>
</dbReference>
<dbReference type="InterPro" id="IPR016167">
    <property type="entry name" value="FAD-bd_PCMH_sub1"/>
</dbReference>
<dbReference type="Gene3D" id="3.30.43.10">
    <property type="entry name" value="Uridine Diphospho-n-acetylenolpyruvylglucosamine Reductase, domain 2"/>
    <property type="match status" value="1"/>
</dbReference>
<protein>
    <submittedName>
        <fullName evidence="3">FAD binding domain-containing protein</fullName>
    </submittedName>
</protein>
<evidence type="ECO:0000313" key="4">
    <source>
        <dbReference type="Proteomes" id="UP000295504"/>
    </source>
</evidence>
<dbReference type="GO" id="GO:0050660">
    <property type="term" value="F:flavin adenine dinucleotide binding"/>
    <property type="evidence" value="ECO:0007669"/>
    <property type="project" value="InterPro"/>
</dbReference>
<proteinExistence type="predicted"/>
<sequence length="107" mass="12345">MNYKNITEQDINFLKGICGENNVFFGEKINIDLFQKQLPKNLFMHKVIVEPKTNKAVSDIIKYACDNNIPINPRQLKTGAVGGIYIDMNNINKGIELDDEKLNLWFR</sequence>
<dbReference type="SUPFAM" id="SSF56176">
    <property type="entry name" value="FAD-binding/transporter-associated domain-like"/>
    <property type="match status" value="1"/>
</dbReference>
<dbReference type="RefSeq" id="WP_132849450.1">
    <property type="nucleotide sequence ID" value="NZ_CP058648.1"/>
</dbReference>
<accession>A0A4R2TJY8</accession>
<dbReference type="GO" id="GO:0016491">
    <property type="term" value="F:oxidoreductase activity"/>
    <property type="evidence" value="ECO:0007669"/>
    <property type="project" value="UniProtKB-KW"/>
</dbReference>
<name>A0A4R2TJY8_9FIRM</name>
<gene>
    <name evidence="3" type="ORF">EDD79_10454</name>
</gene>
<evidence type="ECO:0000256" key="1">
    <source>
        <dbReference type="ARBA" id="ARBA00023002"/>
    </source>
</evidence>
<reference evidence="3 4" key="1">
    <citation type="submission" date="2019-03" db="EMBL/GenBank/DDBJ databases">
        <title>Genomic Encyclopedia of Type Strains, Phase IV (KMG-IV): sequencing the most valuable type-strain genomes for metagenomic binning, comparative biology and taxonomic classification.</title>
        <authorList>
            <person name="Goeker M."/>
        </authorList>
    </citation>
    <scope>NUCLEOTIDE SEQUENCE [LARGE SCALE GENOMIC DNA]</scope>
    <source>
        <strain evidence="3 4">DSM 100013</strain>
    </source>
</reference>
<keyword evidence="4" id="KW-1185">Reference proteome</keyword>
<feature type="domain" description="FAD linked oxidase N-terminal" evidence="2">
    <location>
        <begin position="46"/>
        <end position="103"/>
    </location>
</feature>
<evidence type="ECO:0000313" key="3">
    <source>
        <dbReference type="EMBL" id="TCP97598.1"/>
    </source>
</evidence>
<evidence type="ECO:0000259" key="2">
    <source>
        <dbReference type="Pfam" id="PF01565"/>
    </source>
</evidence>
<dbReference type="OrthoDB" id="9811557at2"/>
<dbReference type="InterPro" id="IPR006094">
    <property type="entry name" value="Oxid_FAD_bind_N"/>
</dbReference>
<comment type="caution">
    <text evidence="3">The sequence shown here is derived from an EMBL/GenBank/DDBJ whole genome shotgun (WGS) entry which is preliminary data.</text>
</comment>
<dbReference type="Proteomes" id="UP000295504">
    <property type="component" value="Unassembled WGS sequence"/>
</dbReference>
<organism evidence="3 4">
    <name type="scientific">Serpentinicella alkaliphila</name>
    <dbReference type="NCBI Taxonomy" id="1734049"/>
    <lineage>
        <taxon>Bacteria</taxon>
        <taxon>Bacillati</taxon>
        <taxon>Bacillota</taxon>
        <taxon>Clostridia</taxon>
        <taxon>Peptostreptococcales</taxon>
        <taxon>Natronincolaceae</taxon>
        <taxon>Serpentinicella</taxon>
    </lineage>
</organism>
<dbReference type="EMBL" id="SLYC01000045">
    <property type="protein sequence ID" value="TCP97598.1"/>
    <property type="molecule type" value="Genomic_DNA"/>
</dbReference>